<organism evidence="1 2">
    <name type="scientific">Frankliniella fusca</name>
    <dbReference type="NCBI Taxonomy" id="407009"/>
    <lineage>
        <taxon>Eukaryota</taxon>
        <taxon>Metazoa</taxon>
        <taxon>Ecdysozoa</taxon>
        <taxon>Arthropoda</taxon>
        <taxon>Hexapoda</taxon>
        <taxon>Insecta</taxon>
        <taxon>Pterygota</taxon>
        <taxon>Neoptera</taxon>
        <taxon>Paraneoptera</taxon>
        <taxon>Thysanoptera</taxon>
        <taxon>Terebrantia</taxon>
        <taxon>Thripoidea</taxon>
        <taxon>Thripidae</taxon>
        <taxon>Frankliniella</taxon>
    </lineage>
</organism>
<dbReference type="PANTHER" id="PTHR28532:SF1">
    <property type="entry name" value="ORAL CANCER OVEREXPRESSED 1"/>
    <property type="match status" value="1"/>
</dbReference>
<sequence length="135" mass="14956">MEAKDVDINDIFDSIALTEERLWAAGHREGLEAGGREGAADGFHLGYHRGAECGAELGFYAGFAEAWLSLGPVALTEKARQSLVKVLQLIQNFPRNNVDNVDIFESLESVRVAYRRTCSLLKTSVYYPEAPKMSF</sequence>
<accession>A0AAE1I1W7</accession>
<dbReference type="AlphaFoldDB" id="A0AAE1I1W7"/>
<keyword evidence="2" id="KW-1185">Reference proteome</keyword>
<dbReference type="EMBL" id="JAHWGI010001426">
    <property type="protein sequence ID" value="KAK3931498.1"/>
    <property type="molecule type" value="Genomic_DNA"/>
</dbReference>
<reference evidence="1" key="1">
    <citation type="submission" date="2021-07" db="EMBL/GenBank/DDBJ databases">
        <authorList>
            <person name="Catto M.A."/>
            <person name="Jacobson A."/>
            <person name="Kennedy G."/>
            <person name="Labadie P."/>
            <person name="Hunt B.G."/>
            <person name="Srinivasan R."/>
        </authorList>
    </citation>
    <scope>NUCLEOTIDE SEQUENCE</scope>
    <source>
        <strain evidence="1">PL_HMW_Pooled</strain>
        <tissue evidence="1">Head</tissue>
    </source>
</reference>
<dbReference type="PANTHER" id="PTHR28532">
    <property type="entry name" value="GEO13458P1"/>
    <property type="match status" value="1"/>
</dbReference>
<gene>
    <name evidence="1" type="ORF">KUF71_006516</name>
</gene>
<name>A0AAE1I1W7_9NEOP</name>
<proteinExistence type="predicted"/>
<evidence type="ECO:0000313" key="2">
    <source>
        <dbReference type="Proteomes" id="UP001219518"/>
    </source>
</evidence>
<protein>
    <submittedName>
        <fullName evidence="1">Protein LTO1-like protein</fullName>
    </submittedName>
</protein>
<dbReference type="Proteomes" id="UP001219518">
    <property type="component" value="Unassembled WGS sequence"/>
</dbReference>
<dbReference type="InterPro" id="IPR052436">
    <property type="entry name" value="LTO1_adapter"/>
</dbReference>
<comment type="caution">
    <text evidence="1">The sequence shown here is derived from an EMBL/GenBank/DDBJ whole genome shotgun (WGS) entry which is preliminary data.</text>
</comment>
<evidence type="ECO:0000313" key="1">
    <source>
        <dbReference type="EMBL" id="KAK3931498.1"/>
    </source>
</evidence>
<reference evidence="1" key="2">
    <citation type="journal article" date="2023" name="BMC Genomics">
        <title>Pest status, molecular evolution, and epigenetic factors derived from the genome assembly of Frankliniella fusca, a thysanopteran phytovirus vector.</title>
        <authorList>
            <person name="Catto M.A."/>
            <person name="Labadie P.E."/>
            <person name="Jacobson A.L."/>
            <person name="Kennedy G.G."/>
            <person name="Srinivasan R."/>
            <person name="Hunt B.G."/>
        </authorList>
    </citation>
    <scope>NUCLEOTIDE SEQUENCE</scope>
    <source>
        <strain evidence="1">PL_HMW_Pooled</strain>
    </source>
</reference>